<feature type="signal peptide" evidence="1">
    <location>
        <begin position="1"/>
        <end position="20"/>
    </location>
</feature>
<dbReference type="InterPro" id="IPR001869">
    <property type="entry name" value="Thiol_cytolysin"/>
</dbReference>
<keyword evidence="1" id="KW-0732">Signal</keyword>
<dbReference type="RefSeq" id="WP_183883658.1">
    <property type="nucleotide sequence ID" value="NZ_JACHCE010000006.1"/>
</dbReference>
<dbReference type="Proteomes" id="UP000537204">
    <property type="component" value="Unassembled WGS sequence"/>
</dbReference>
<comment type="caution">
    <text evidence="2">The sequence shown here is derived from an EMBL/GenBank/DDBJ whole genome shotgun (WGS) entry which is preliminary data.</text>
</comment>
<dbReference type="AlphaFoldDB" id="A0A7W9E1L3"/>
<gene>
    <name evidence="2" type="ORF">HDE68_003720</name>
</gene>
<accession>A0A7W9E1L3</accession>
<dbReference type="SUPFAM" id="SSF56978">
    <property type="entry name" value="Perfringolysin"/>
    <property type="match status" value="1"/>
</dbReference>
<evidence type="ECO:0000256" key="1">
    <source>
        <dbReference type="SAM" id="SignalP"/>
    </source>
</evidence>
<evidence type="ECO:0000313" key="3">
    <source>
        <dbReference type="Proteomes" id="UP000537204"/>
    </source>
</evidence>
<evidence type="ECO:0008006" key="4">
    <source>
        <dbReference type="Google" id="ProtNLM"/>
    </source>
</evidence>
<dbReference type="Gene3D" id="3.40.30.40">
    <property type="entry name" value="Perfringolysin"/>
    <property type="match status" value="1"/>
</dbReference>
<protein>
    <recommendedName>
        <fullName evidence="4">Thiol-activated cytolysin</fullName>
    </recommendedName>
</protein>
<name>A0A7W9E1L3_9SPHI</name>
<dbReference type="EMBL" id="JACHCE010000006">
    <property type="protein sequence ID" value="MBB5637795.1"/>
    <property type="molecule type" value="Genomic_DNA"/>
</dbReference>
<organism evidence="2 3">
    <name type="scientific">Pedobacter cryoconitis</name>
    <dbReference type="NCBI Taxonomy" id="188932"/>
    <lineage>
        <taxon>Bacteria</taxon>
        <taxon>Pseudomonadati</taxon>
        <taxon>Bacteroidota</taxon>
        <taxon>Sphingobacteriia</taxon>
        <taxon>Sphingobacteriales</taxon>
        <taxon>Sphingobacteriaceae</taxon>
        <taxon>Pedobacter</taxon>
    </lineage>
</organism>
<reference evidence="2 3" key="1">
    <citation type="submission" date="2020-08" db="EMBL/GenBank/DDBJ databases">
        <title>Genomic Encyclopedia of Type Strains, Phase IV (KMG-V): Genome sequencing to study the core and pangenomes of soil and plant-associated prokaryotes.</title>
        <authorList>
            <person name="Whitman W."/>
        </authorList>
    </citation>
    <scope>NUCLEOTIDE SEQUENCE [LARGE SCALE GENOMIC DNA]</scope>
    <source>
        <strain evidence="2 3">S3M1</strain>
    </source>
</reference>
<dbReference type="PROSITE" id="PS51257">
    <property type="entry name" value="PROKAR_LIPOPROTEIN"/>
    <property type="match status" value="1"/>
</dbReference>
<evidence type="ECO:0000313" key="2">
    <source>
        <dbReference type="EMBL" id="MBB5637795.1"/>
    </source>
</evidence>
<sequence>MKRFSALLLLVIMISSSCKKEIIQSKSTPRTYDDLKSPEGGHIMITQGTISSFKRFFKESDLSSPQQNSQRSSTITSNLISFTAMNDKETNSVHLEKDSSWVGDNAGRTFSGYTDEFLMLPAWSGQRDNFYLGSLIKGNSIASLEMIPLSERLGHYESRPISASISLPGKVVTGILNPNELTTTEFYSKLLVNNGLSNTQNAAFSFNYQEFTYYDELKQIFGSNANVGLLFFGSETSNGNDLHKISKNSGLAVKFTQKNFSLDMDIPEKGELYENLNLGAVDGYWPAYVSTITYGSTGMLVIESAENSTILKSTYTKAFSVLGGVISGGSNLSSAEINTINNSTMKIYFIGINGAEAIKTIYSFDELVAFVKRGATFTAQSPGVPISFKMKSLKDNKTINNTFKIDVPVKIIYPALDFEINTSAKTNDLYVKFYADRELKIPVVAPARITFNIAGIARNLVMPGDIESEGISWAPFTINNTSHKTRTLVFSNSGIGSPMYNPAFDTHAYLLRGTDYFGGNDPQVLSRSINYYSNLASEIMKKW</sequence>
<feature type="chain" id="PRO_5031145809" description="Thiol-activated cytolysin" evidence="1">
    <location>
        <begin position="21"/>
        <end position="543"/>
    </location>
</feature>
<proteinExistence type="predicted"/>
<dbReference type="GO" id="GO:0015485">
    <property type="term" value="F:cholesterol binding"/>
    <property type="evidence" value="ECO:0007669"/>
    <property type="project" value="InterPro"/>
</dbReference>
<dbReference type="InterPro" id="IPR036363">
    <property type="entry name" value="Thiol_cytolysin_ab_sf"/>
</dbReference>
<dbReference type="InterPro" id="IPR036359">
    <property type="entry name" value="Thiol_cytolysin_sf"/>
</dbReference>
<dbReference type="Gene3D" id="3.90.840.10">
    <property type="entry name" value="Thiol-activated cytolysin superfamily/Thiol-activated cytolysin, alpha-beta domain"/>
    <property type="match status" value="1"/>
</dbReference>
<dbReference type="Pfam" id="PF01289">
    <property type="entry name" value="Thiol_cytolysin"/>
    <property type="match status" value="1"/>
</dbReference>